<name>B6XSK8_9BIFI</name>
<reference evidence="1 2" key="1">
    <citation type="submission" date="2008-10" db="EMBL/GenBank/DDBJ databases">
        <title>Draft genome sequence of Bifidobacterium catenulatum (DSM 16992).</title>
        <authorList>
            <person name="Sudarsanam P."/>
            <person name="Ley R."/>
            <person name="Guruge J."/>
            <person name="Turnbaugh P.J."/>
            <person name="Mahowald M."/>
            <person name="Liep D."/>
            <person name="Gordon J."/>
        </authorList>
    </citation>
    <scope>NUCLEOTIDE SEQUENCE [LARGE SCALE GENOMIC DNA]</scope>
    <source>
        <strain evidence="1 2">DSM 16992</strain>
    </source>
</reference>
<comment type="caution">
    <text evidence="1">The sequence shown here is derived from an EMBL/GenBank/DDBJ whole genome shotgun (WGS) entry which is preliminary data.</text>
</comment>
<evidence type="ECO:0000313" key="1">
    <source>
        <dbReference type="EMBL" id="EEB22436.1"/>
    </source>
</evidence>
<organism evidence="1 2">
    <name type="scientific">Bifidobacterium catenulatum DSM 16992 = JCM 1194 = LMG 11043</name>
    <dbReference type="NCBI Taxonomy" id="566552"/>
    <lineage>
        <taxon>Bacteria</taxon>
        <taxon>Bacillati</taxon>
        <taxon>Actinomycetota</taxon>
        <taxon>Actinomycetes</taxon>
        <taxon>Bifidobacteriales</taxon>
        <taxon>Bifidobacteriaceae</taxon>
        <taxon>Bifidobacterium</taxon>
    </lineage>
</organism>
<evidence type="ECO:0000313" key="2">
    <source>
        <dbReference type="Proteomes" id="UP000003882"/>
    </source>
</evidence>
<dbReference type="Proteomes" id="UP000003882">
    <property type="component" value="Unassembled WGS sequence"/>
</dbReference>
<dbReference type="AlphaFoldDB" id="B6XSK8"/>
<sequence>MSFMIVIGDVPDFVLLIRRHSGDFLVPHDVDKSWIIVDECG</sequence>
<accession>B6XSK8</accession>
<proteinExistence type="predicted"/>
<dbReference type="EMBL" id="ABXY01000001">
    <property type="protein sequence ID" value="EEB22436.1"/>
    <property type="molecule type" value="Genomic_DNA"/>
</dbReference>
<reference evidence="1 2" key="2">
    <citation type="submission" date="2008-10" db="EMBL/GenBank/DDBJ databases">
        <authorList>
            <person name="Fulton L."/>
            <person name="Clifton S."/>
            <person name="Fulton B."/>
            <person name="Xu J."/>
            <person name="Minx P."/>
            <person name="Pepin K.H."/>
            <person name="Johnson M."/>
            <person name="Bhonagiri V."/>
            <person name="Nash W.E."/>
            <person name="Mardis E.R."/>
            <person name="Wilson R.K."/>
        </authorList>
    </citation>
    <scope>NUCLEOTIDE SEQUENCE [LARGE SCALE GENOMIC DNA]</scope>
    <source>
        <strain evidence="1 2">DSM 16992</strain>
    </source>
</reference>
<protein>
    <submittedName>
        <fullName evidence="1">Uncharacterized protein</fullName>
    </submittedName>
</protein>
<gene>
    <name evidence="1" type="ORF">BIFCAT_00069</name>
</gene>